<feature type="region of interest" description="Disordered" evidence="1">
    <location>
        <begin position="72"/>
        <end position="102"/>
    </location>
</feature>
<evidence type="ECO:0000313" key="2">
    <source>
        <dbReference type="EMBL" id="MBO2439431.1"/>
    </source>
</evidence>
<proteinExistence type="predicted"/>
<accession>A0ABS3R013</accession>
<keyword evidence="3" id="KW-1185">Reference proteome</keyword>
<sequence>MSDEPAATPGPAPVPPAEAGGGEPGLPAAPPPEPTGDPRVDEAVARLADLAGRPVPGHVEIFEGVHQRLQDLLAGAEGPSAEAGPAVPQPRPAFPDSLRPRP</sequence>
<gene>
    <name evidence="2" type="ORF">J4557_18060</name>
</gene>
<dbReference type="EMBL" id="JAGEOK010000011">
    <property type="protein sequence ID" value="MBO2439431.1"/>
    <property type="molecule type" value="Genomic_DNA"/>
</dbReference>
<organism evidence="2 3">
    <name type="scientific">Actinomadura nitritigenes</name>
    <dbReference type="NCBI Taxonomy" id="134602"/>
    <lineage>
        <taxon>Bacteria</taxon>
        <taxon>Bacillati</taxon>
        <taxon>Actinomycetota</taxon>
        <taxon>Actinomycetes</taxon>
        <taxon>Streptosporangiales</taxon>
        <taxon>Thermomonosporaceae</taxon>
        <taxon>Actinomadura</taxon>
    </lineage>
</organism>
<protein>
    <submittedName>
        <fullName evidence="2">Uncharacterized protein</fullName>
    </submittedName>
</protein>
<name>A0ABS3R013_9ACTN</name>
<dbReference type="Proteomes" id="UP000666915">
    <property type="component" value="Unassembled WGS sequence"/>
</dbReference>
<comment type="caution">
    <text evidence="2">The sequence shown here is derived from an EMBL/GenBank/DDBJ whole genome shotgun (WGS) entry which is preliminary data.</text>
</comment>
<feature type="compositionally biased region" description="Low complexity" evidence="1">
    <location>
        <begin position="74"/>
        <end position="86"/>
    </location>
</feature>
<evidence type="ECO:0000256" key="1">
    <source>
        <dbReference type="SAM" id="MobiDB-lite"/>
    </source>
</evidence>
<reference evidence="2 3" key="1">
    <citation type="submission" date="2021-03" db="EMBL/GenBank/DDBJ databases">
        <authorList>
            <person name="Kanchanasin P."/>
            <person name="Saeng-In P."/>
            <person name="Phongsopitanun W."/>
            <person name="Yuki M."/>
            <person name="Kudo T."/>
            <person name="Ohkuma M."/>
            <person name="Tanasupawat S."/>
        </authorList>
    </citation>
    <scope>NUCLEOTIDE SEQUENCE [LARGE SCALE GENOMIC DNA]</scope>
    <source>
        <strain evidence="2 3">L46</strain>
    </source>
</reference>
<evidence type="ECO:0000313" key="3">
    <source>
        <dbReference type="Proteomes" id="UP000666915"/>
    </source>
</evidence>
<dbReference type="RefSeq" id="WP_208267891.1">
    <property type="nucleotide sequence ID" value="NZ_BAAAGM010000023.1"/>
</dbReference>
<feature type="region of interest" description="Disordered" evidence="1">
    <location>
        <begin position="1"/>
        <end position="41"/>
    </location>
</feature>